<dbReference type="InterPro" id="IPR006621">
    <property type="entry name" value="Nose-resist-to-fluoxetine_N"/>
</dbReference>
<feature type="compositionally biased region" description="Low complexity" evidence="1">
    <location>
        <begin position="237"/>
        <end position="247"/>
    </location>
</feature>
<feature type="region of interest" description="Disordered" evidence="1">
    <location>
        <begin position="232"/>
        <end position="271"/>
    </location>
</feature>
<dbReference type="EMBL" id="OV170223">
    <property type="protein sequence ID" value="CAH0722419.1"/>
    <property type="molecule type" value="Genomic_DNA"/>
</dbReference>
<proteinExistence type="predicted"/>
<reference evidence="4" key="1">
    <citation type="submission" date="2021-12" db="EMBL/GenBank/DDBJ databases">
        <authorList>
            <person name="Martin H S."/>
        </authorList>
    </citation>
    <scope>NUCLEOTIDE SEQUENCE</scope>
</reference>
<keyword evidence="2" id="KW-0472">Membrane</keyword>
<keyword evidence="5" id="KW-1185">Reference proteome</keyword>
<evidence type="ECO:0000256" key="2">
    <source>
        <dbReference type="SAM" id="Phobius"/>
    </source>
</evidence>
<feature type="transmembrane region" description="Helical" evidence="2">
    <location>
        <begin position="199"/>
        <end position="221"/>
    </location>
</feature>
<feature type="non-terminal residue" evidence="4">
    <location>
        <position position="271"/>
    </location>
</feature>
<accession>A0A8J9UP17</accession>
<keyword evidence="2" id="KW-1133">Transmembrane helix</keyword>
<evidence type="ECO:0000313" key="4">
    <source>
        <dbReference type="EMBL" id="CAH0722419.1"/>
    </source>
</evidence>
<dbReference type="Proteomes" id="UP000838878">
    <property type="component" value="Chromosome 3"/>
</dbReference>
<keyword evidence="2" id="KW-0812">Transmembrane</keyword>
<feature type="domain" description="Nose resistant-to-fluoxetine protein N-terminal" evidence="3">
    <location>
        <begin position="50"/>
        <end position="173"/>
    </location>
</feature>
<protein>
    <recommendedName>
        <fullName evidence="3">Nose resistant-to-fluoxetine protein N-terminal domain-containing protein</fullName>
    </recommendedName>
</protein>
<dbReference type="AlphaFoldDB" id="A0A8J9UP17"/>
<dbReference type="PANTHER" id="PTHR11161">
    <property type="entry name" value="O-ACYLTRANSFERASE"/>
    <property type="match status" value="1"/>
</dbReference>
<organism evidence="4 5">
    <name type="scientific">Brenthis ino</name>
    <name type="common">lesser marbled fritillary</name>
    <dbReference type="NCBI Taxonomy" id="405034"/>
    <lineage>
        <taxon>Eukaryota</taxon>
        <taxon>Metazoa</taxon>
        <taxon>Ecdysozoa</taxon>
        <taxon>Arthropoda</taxon>
        <taxon>Hexapoda</taxon>
        <taxon>Insecta</taxon>
        <taxon>Pterygota</taxon>
        <taxon>Neoptera</taxon>
        <taxon>Endopterygota</taxon>
        <taxon>Lepidoptera</taxon>
        <taxon>Glossata</taxon>
        <taxon>Ditrysia</taxon>
        <taxon>Papilionoidea</taxon>
        <taxon>Nymphalidae</taxon>
        <taxon>Heliconiinae</taxon>
        <taxon>Argynnini</taxon>
        <taxon>Brenthis</taxon>
    </lineage>
</organism>
<dbReference type="OrthoDB" id="207378at2759"/>
<dbReference type="InterPro" id="IPR052728">
    <property type="entry name" value="O2_lipid_transport_reg"/>
</dbReference>
<evidence type="ECO:0000259" key="3">
    <source>
        <dbReference type="SMART" id="SM00703"/>
    </source>
</evidence>
<evidence type="ECO:0000313" key="5">
    <source>
        <dbReference type="Proteomes" id="UP000838878"/>
    </source>
</evidence>
<name>A0A8J9UP17_9NEOP</name>
<evidence type="ECO:0000256" key="1">
    <source>
        <dbReference type="SAM" id="MobiDB-lite"/>
    </source>
</evidence>
<dbReference type="SMART" id="SM00703">
    <property type="entry name" value="NRF"/>
    <property type="match status" value="1"/>
</dbReference>
<dbReference type="Pfam" id="PF20146">
    <property type="entry name" value="NRF"/>
    <property type="match status" value="1"/>
</dbReference>
<gene>
    <name evidence="4" type="ORF">BINO364_LOCUS8378</name>
</gene>
<dbReference type="PANTHER" id="PTHR11161:SF69">
    <property type="entry name" value="NOSE RESISTANT TO FLUOXETINE PROTEIN 6-LIKE PROTEIN"/>
    <property type="match status" value="1"/>
</dbReference>
<sequence>MFVVLFVLVSVVSGEVNSTEGITGSRMAWMKGLLDHHDWIDILDGNHSIPQTCEHDLRQYFNALNQGKLWASKIFDSSGHYSPNVLFGNDFWLGSWNACRDLQLKQYYAQTPPFATSFYVARVNLTIDGEHIPQTRPMLVGQCMPASCSKDAVKTLLDGAEEMASTAAALVGIDAKITTLYVRAVPGSYSLMADPKMHILGAAIIIVTLWMLVASLYEGYLERRYRKKEQKDLELANNNQKPTNNNNSKEETKEIEEEVRDKDLRREICGK</sequence>
<feature type="compositionally biased region" description="Basic and acidic residues" evidence="1">
    <location>
        <begin position="259"/>
        <end position="271"/>
    </location>
</feature>